<accession>A0A8X6M551</accession>
<dbReference type="InterPro" id="IPR000331">
    <property type="entry name" value="Rap/Ran_GAP_dom"/>
</dbReference>
<keyword evidence="6" id="KW-1185">Reference proteome</keyword>
<feature type="non-terminal residue" evidence="5">
    <location>
        <position position="1"/>
    </location>
</feature>
<protein>
    <recommendedName>
        <fullName evidence="3">GTPase-activating Rap/Ran-GAP domain-like protein 3</fullName>
    </recommendedName>
</protein>
<dbReference type="SUPFAM" id="SSF111347">
    <property type="entry name" value="Rap/Ran-GAP"/>
    <property type="match status" value="1"/>
</dbReference>
<dbReference type="Proteomes" id="UP000887116">
    <property type="component" value="Unassembled WGS sequence"/>
</dbReference>
<comment type="similarity">
    <text evidence="2">Belongs to the GARNL3 family.</text>
</comment>
<comment type="caution">
    <text evidence="5">The sequence shown here is derived from an EMBL/GenBank/DDBJ whole genome shotgun (WGS) entry which is preliminary data.</text>
</comment>
<name>A0A8X6M551_TRICU</name>
<evidence type="ECO:0000256" key="2">
    <source>
        <dbReference type="ARBA" id="ARBA00060925"/>
    </source>
</evidence>
<dbReference type="InterPro" id="IPR050989">
    <property type="entry name" value="Rap1_Ran_GAP"/>
</dbReference>
<dbReference type="GO" id="GO:0005096">
    <property type="term" value="F:GTPase activator activity"/>
    <property type="evidence" value="ECO:0007669"/>
    <property type="project" value="UniProtKB-KW"/>
</dbReference>
<evidence type="ECO:0000259" key="4">
    <source>
        <dbReference type="PROSITE" id="PS50085"/>
    </source>
</evidence>
<proteinExistence type="inferred from homology"/>
<dbReference type="OrthoDB" id="2499658at2759"/>
<gene>
    <name evidence="5" type="primary">GARNL3</name>
    <name evidence="5" type="ORF">TNCT_629651</name>
</gene>
<dbReference type="AlphaFoldDB" id="A0A8X6M551"/>
<evidence type="ECO:0000313" key="6">
    <source>
        <dbReference type="Proteomes" id="UP000887116"/>
    </source>
</evidence>
<dbReference type="PROSITE" id="PS50085">
    <property type="entry name" value="RAPGAP"/>
    <property type="match status" value="1"/>
</dbReference>
<keyword evidence="1" id="KW-0343">GTPase activation</keyword>
<evidence type="ECO:0000256" key="1">
    <source>
        <dbReference type="ARBA" id="ARBA00022468"/>
    </source>
</evidence>
<dbReference type="FunFam" id="3.40.50.11210:FF:000006">
    <property type="entry name" value="GTPase-activating Rap/Ran-GAP domain-like protein 3 isoform X1"/>
    <property type="match status" value="1"/>
</dbReference>
<dbReference type="GO" id="GO:0051056">
    <property type="term" value="P:regulation of small GTPase mediated signal transduction"/>
    <property type="evidence" value="ECO:0007669"/>
    <property type="project" value="InterPro"/>
</dbReference>
<dbReference type="PANTHER" id="PTHR15711:SF62">
    <property type="entry name" value="GTPASE-ACTIVATING RAP_RAN-GAP DOMAIN-LIKE PROTEIN 3"/>
    <property type="match status" value="1"/>
</dbReference>
<dbReference type="InterPro" id="IPR035974">
    <property type="entry name" value="Rap/Ran-GAP_sf"/>
</dbReference>
<dbReference type="PANTHER" id="PTHR15711">
    <property type="entry name" value="RAP GTPASE-ACTIVATING PROTEIN"/>
    <property type="match status" value="1"/>
</dbReference>
<organism evidence="5 6">
    <name type="scientific">Trichonephila clavata</name>
    <name type="common">Joro spider</name>
    <name type="synonym">Nephila clavata</name>
    <dbReference type="NCBI Taxonomy" id="2740835"/>
    <lineage>
        <taxon>Eukaryota</taxon>
        <taxon>Metazoa</taxon>
        <taxon>Ecdysozoa</taxon>
        <taxon>Arthropoda</taxon>
        <taxon>Chelicerata</taxon>
        <taxon>Arachnida</taxon>
        <taxon>Araneae</taxon>
        <taxon>Araneomorphae</taxon>
        <taxon>Entelegynae</taxon>
        <taxon>Araneoidea</taxon>
        <taxon>Nephilidae</taxon>
        <taxon>Trichonephila</taxon>
    </lineage>
</organism>
<reference evidence="5" key="1">
    <citation type="submission" date="2020-07" db="EMBL/GenBank/DDBJ databases">
        <title>Multicomponent nature underlies the extraordinary mechanical properties of spider dragline silk.</title>
        <authorList>
            <person name="Kono N."/>
            <person name="Nakamura H."/>
            <person name="Mori M."/>
            <person name="Yoshida Y."/>
            <person name="Ohtoshi R."/>
            <person name="Malay A.D."/>
            <person name="Moran D.A.P."/>
            <person name="Tomita M."/>
            <person name="Numata K."/>
            <person name="Arakawa K."/>
        </authorList>
    </citation>
    <scope>NUCLEOTIDE SEQUENCE</scope>
</reference>
<dbReference type="Gene3D" id="3.40.50.11210">
    <property type="entry name" value="Rap/Ran-GAP"/>
    <property type="match status" value="1"/>
</dbReference>
<evidence type="ECO:0000313" key="5">
    <source>
        <dbReference type="EMBL" id="GFR33580.1"/>
    </source>
</evidence>
<dbReference type="EMBL" id="BMAO01019887">
    <property type="protein sequence ID" value="GFR33580.1"/>
    <property type="molecule type" value="Genomic_DNA"/>
</dbReference>
<dbReference type="Pfam" id="PF02145">
    <property type="entry name" value="Rap_GAP"/>
    <property type="match status" value="1"/>
</dbReference>
<feature type="domain" description="Rap-GAP" evidence="4">
    <location>
        <begin position="178"/>
        <end position="395"/>
    </location>
</feature>
<sequence>MINENHKRRIEDISSSTTDLAARRGVFSRRRYGSVEMLASCDSEGSESLVRRFRIENGEQVEKDEVYGSPSTPVLENPEYQTRWYFKFFLGKLHQNYVGADADKIPFFLSVVLTDANSQGVQQYRAILWRKTGAQKICLSHSPGKPLTVKSILSNFQNMDKIEKGPKEIFSPEIQKDLLLLEEQEGSVNFKFGVLFAKARQTTDDEMFSNETGTKEFDKFVSLLGEKIRLKSWDKYRGGLDVKGDMTGKYSAYTIYEGHEIMFHVSTLLPYSKDNRQQVERKRHIGNDIVNIIFLEGTHLDHVNFKPTMIKSQFTHIFAVVSYEKDDDSYRLSVYSEESVPLFGPTLPNPPIFKNHQEFREFLLVKLINGEKAAFNTPTFAQKRERTLDMLIKDLYTEHMAENRGAELFFNVVVSKILLKQKWMERANVTSRGNQRTMLNRRAFSDVLSDASKTSRRKEEARQVEFVRIGQALKLDTIVKGDAPTSLATTSLFKRE</sequence>
<evidence type="ECO:0000256" key="3">
    <source>
        <dbReference type="ARBA" id="ARBA00069072"/>
    </source>
</evidence>